<protein>
    <submittedName>
        <fullName evidence="1">Growth hormone</fullName>
    </submittedName>
</protein>
<proteinExistence type="predicted"/>
<accession>A0A183JZF3</accession>
<dbReference type="AlphaFoldDB" id="A0A183JZF3"/>
<organism evidence="1">
    <name type="scientific">Schistosoma curassoni</name>
    <dbReference type="NCBI Taxonomy" id="6186"/>
    <lineage>
        <taxon>Eukaryota</taxon>
        <taxon>Metazoa</taxon>
        <taxon>Spiralia</taxon>
        <taxon>Lophotrochozoa</taxon>
        <taxon>Platyhelminthes</taxon>
        <taxon>Trematoda</taxon>
        <taxon>Digenea</taxon>
        <taxon>Strigeidida</taxon>
        <taxon>Schistosomatoidea</taxon>
        <taxon>Schistosomatidae</taxon>
        <taxon>Schistosoma</taxon>
    </lineage>
</organism>
<name>A0A183JZF3_9TREM</name>
<reference evidence="1" key="1">
    <citation type="submission" date="2016-06" db="UniProtKB">
        <authorList>
            <consortium name="WormBaseParasite"/>
        </authorList>
    </citation>
    <scope>IDENTIFICATION</scope>
</reference>
<evidence type="ECO:0000313" key="1">
    <source>
        <dbReference type="WBParaSite" id="SCUD_0000811101-mRNA-1"/>
    </source>
</evidence>
<sequence>LEKQHSRTDCRQNFHSLRVFKSWNSLPAELVQVTSQKSFKGKLDLFLRTKDSITL</sequence>
<dbReference type="WBParaSite" id="SCUD_0000811101-mRNA-1">
    <property type="protein sequence ID" value="SCUD_0000811101-mRNA-1"/>
    <property type="gene ID" value="SCUD_0000811101"/>
</dbReference>